<dbReference type="Proteomes" id="UP000247792">
    <property type="component" value="Unassembled WGS sequence"/>
</dbReference>
<evidence type="ECO:0000313" key="2">
    <source>
        <dbReference type="Proteomes" id="UP000247792"/>
    </source>
</evidence>
<keyword evidence="2" id="KW-1185">Reference proteome</keyword>
<protein>
    <submittedName>
        <fullName evidence="1">Uncharacterized protein</fullName>
    </submittedName>
</protein>
<dbReference type="EMBL" id="QJKB01000010">
    <property type="protein sequence ID" value="PXX39794.1"/>
    <property type="molecule type" value="Genomic_DNA"/>
</dbReference>
<comment type="caution">
    <text evidence="1">The sequence shown here is derived from an EMBL/GenBank/DDBJ whole genome shotgun (WGS) entry which is preliminary data.</text>
</comment>
<proteinExistence type="predicted"/>
<dbReference type="AlphaFoldDB" id="A0A318IX57"/>
<gene>
    <name evidence="1" type="ORF">DFR42_110160</name>
</gene>
<organism evidence="1 2">
    <name type="scientific">Undibacterium pigrum</name>
    <dbReference type="NCBI Taxonomy" id="401470"/>
    <lineage>
        <taxon>Bacteria</taxon>
        <taxon>Pseudomonadati</taxon>
        <taxon>Pseudomonadota</taxon>
        <taxon>Betaproteobacteria</taxon>
        <taxon>Burkholderiales</taxon>
        <taxon>Oxalobacteraceae</taxon>
        <taxon>Undibacterium</taxon>
    </lineage>
</organism>
<evidence type="ECO:0000313" key="1">
    <source>
        <dbReference type="EMBL" id="PXX39794.1"/>
    </source>
</evidence>
<accession>A0A318IX57</accession>
<reference evidence="1 2" key="1">
    <citation type="submission" date="2018-05" db="EMBL/GenBank/DDBJ databases">
        <title>Genomic Encyclopedia of Type Strains, Phase IV (KMG-IV): sequencing the most valuable type-strain genomes for metagenomic binning, comparative biology and taxonomic classification.</title>
        <authorList>
            <person name="Goeker M."/>
        </authorList>
    </citation>
    <scope>NUCLEOTIDE SEQUENCE [LARGE SCALE GENOMIC DNA]</scope>
    <source>
        <strain evidence="1 2">DSM 19792</strain>
    </source>
</reference>
<name>A0A318IX57_9BURK</name>
<sequence>MYELKYWLKYSPDVIENSSEQYSGLANIVNINIK</sequence>